<dbReference type="AlphaFoldDB" id="A0AAN8FBM9"/>
<keyword evidence="3" id="KW-1185">Reference proteome</keyword>
<evidence type="ECO:0000313" key="2">
    <source>
        <dbReference type="EMBL" id="KAK5976286.1"/>
    </source>
</evidence>
<feature type="region of interest" description="Disordered" evidence="1">
    <location>
        <begin position="70"/>
        <end position="94"/>
    </location>
</feature>
<dbReference type="EMBL" id="WIXE01012059">
    <property type="protein sequence ID" value="KAK5976286.1"/>
    <property type="molecule type" value="Genomic_DNA"/>
</dbReference>
<comment type="caution">
    <text evidence="2">The sequence shown here is derived from an EMBL/GenBank/DDBJ whole genome shotgun (WGS) entry which is preliminary data.</text>
</comment>
<feature type="compositionally biased region" description="Basic and acidic residues" evidence="1">
    <location>
        <begin position="177"/>
        <end position="193"/>
    </location>
</feature>
<accession>A0AAN8FBM9</accession>
<evidence type="ECO:0000313" key="3">
    <source>
        <dbReference type="Proteomes" id="UP001331761"/>
    </source>
</evidence>
<gene>
    <name evidence="2" type="ORF">GCK32_013694</name>
</gene>
<organism evidence="2 3">
    <name type="scientific">Trichostrongylus colubriformis</name>
    <name type="common">Black scour worm</name>
    <dbReference type="NCBI Taxonomy" id="6319"/>
    <lineage>
        <taxon>Eukaryota</taxon>
        <taxon>Metazoa</taxon>
        <taxon>Ecdysozoa</taxon>
        <taxon>Nematoda</taxon>
        <taxon>Chromadorea</taxon>
        <taxon>Rhabditida</taxon>
        <taxon>Rhabditina</taxon>
        <taxon>Rhabditomorpha</taxon>
        <taxon>Strongyloidea</taxon>
        <taxon>Trichostrongylidae</taxon>
        <taxon>Trichostrongylus</taxon>
    </lineage>
</organism>
<name>A0AAN8FBM9_TRICO</name>
<reference evidence="2 3" key="1">
    <citation type="submission" date="2019-10" db="EMBL/GenBank/DDBJ databases">
        <title>Assembly and Annotation for the nematode Trichostrongylus colubriformis.</title>
        <authorList>
            <person name="Martin J."/>
        </authorList>
    </citation>
    <scope>NUCLEOTIDE SEQUENCE [LARGE SCALE GENOMIC DNA]</scope>
    <source>
        <strain evidence="2">G859</strain>
        <tissue evidence="2">Whole worm</tissue>
    </source>
</reference>
<feature type="region of interest" description="Disordered" evidence="1">
    <location>
        <begin position="177"/>
        <end position="201"/>
    </location>
</feature>
<dbReference type="Proteomes" id="UP001331761">
    <property type="component" value="Unassembled WGS sequence"/>
</dbReference>
<proteinExistence type="predicted"/>
<protein>
    <submittedName>
        <fullName evidence="2">Uncharacterized protein</fullName>
    </submittedName>
</protein>
<feature type="non-terminal residue" evidence="2">
    <location>
        <position position="1"/>
    </location>
</feature>
<sequence length="409" mass="46258">DRRPAMELFQISIKFTNVSDGDVVLIDDLSARFTECPISIDEVQRIPKNVPKLAEISYAADKPVTIVSPLGASIRKPPKRQRSDSGGGADRKDTFPMKDVLKRRLCRQGDCMTIVHRSAPLPHDQMCVGRLGLLRCREKCLYSGAEWKAARCVRQREYPFTKRCLCQVRRSPIRRVDGGHRDPEILRKDEKPPKQRSAPDFAATRIARAKTTSQDDVARNEVTDDENLCLRSDGDQACDENCKKNGTDSFGRCRSDGEQITCRCFHCMSSLCDFEKDHNCGWIDMHTINNNYGNFSIASKQNQRNRYGLSRLAAGSYSGIFRRGPFEGPVALSVDVYPTEGIDVRICVDNLQRCQTQKVTAKAWNRVKAKIRVEKAERIFLLFFNSANEDRTMAMDNVSLKSGPCTNVY</sequence>
<evidence type="ECO:0000256" key="1">
    <source>
        <dbReference type="SAM" id="MobiDB-lite"/>
    </source>
</evidence>